<dbReference type="Proteomes" id="UP000657006">
    <property type="component" value="Unassembled WGS sequence"/>
</dbReference>
<evidence type="ECO:0000313" key="7">
    <source>
        <dbReference type="Proteomes" id="UP000657006"/>
    </source>
</evidence>
<keyword evidence="2" id="KW-0378">Hydrolase</keyword>
<evidence type="ECO:0000313" key="6">
    <source>
        <dbReference type="EMBL" id="MBC8542108.1"/>
    </source>
</evidence>
<dbReference type="GO" id="GO:0030246">
    <property type="term" value="F:carbohydrate binding"/>
    <property type="evidence" value="ECO:0007669"/>
    <property type="project" value="InterPro"/>
</dbReference>
<dbReference type="InterPro" id="IPR048395">
    <property type="entry name" value="Glyco_hydro_31_C"/>
</dbReference>
<dbReference type="SUPFAM" id="SSF51445">
    <property type="entry name" value="(Trans)glycosidases"/>
    <property type="match status" value="1"/>
</dbReference>
<evidence type="ECO:0000259" key="3">
    <source>
        <dbReference type="Pfam" id="PF01055"/>
    </source>
</evidence>
<evidence type="ECO:0000259" key="5">
    <source>
        <dbReference type="Pfam" id="PF21365"/>
    </source>
</evidence>
<dbReference type="Gene3D" id="2.60.40.1180">
    <property type="entry name" value="Golgi alpha-mannosidase II"/>
    <property type="match status" value="2"/>
</dbReference>
<dbReference type="AlphaFoldDB" id="A0A926DN92"/>
<keyword evidence="2" id="KW-0326">Glycosidase</keyword>
<evidence type="ECO:0000259" key="4">
    <source>
        <dbReference type="Pfam" id="PF17137"/>
    </source>
</evidence>
<dbReference type="PANTHER" id="PTHR43863:SF2">
    <property type="entry name" value="MALTASE-GLUCOAMYLASE"/>
    <property type="match status" value="1"/>
</dbReference>
<dbReference type="SUPFAM" id="SSF74650">
    <property type="entry name" value="Galactose mutarotase-like"/>
    <property type="match status" value="1"/>
</dbReference>
<dbReference type="InterPro" id="IPR051816">
    <property type="entry name" value="Glycosyl_Hydrolase_31"/>
</dbReference>
<dbReference type="InterPro" id="IPR000322">
    <property type="entry name" value="Glyco_hydro_31_TIM"/>
</dbReference>
<dbReference type="Gene3D" id="3.20.20.80">
    <property type="entry name" value="Glycosidases"/>
    <property type="match status" value="1"/>
</dbReference>
<dbReference type="RefSeq" id="WP_249289153.1">
    <property type="nucleotide sequence ID" value="NZ_JACRSQ010000001.1"/>
</dbReference>
<dbReference type="GO" id="GO:0005975">
    <property type="term" value="P:carbohydrate metabolic process"/>
    <property type="evidence" value="ECO:0007669"/>
    <property type="project" value="InterPro"/>
</dbReference>
<comment type="caution">
    <text evidence="6">The sequence shown here is derived from an EMBL/GenBank/DDBJ whole genome shotgun (WGS) entry which is preliminary data.</text>
</comment>
<feature type="domain" description="Glycoside hydrolase family 31 TIM barrel" evidence="3">
    <location>
        <begin position="256"/>
        <end position="593"/>
    </location>
</feature>
<dbReference type="InterPro" id="IPR017853">
    <property type="entry name" value="GH"/>
</dbReference>
<evidence type="ECO:0000256" key="2">
    <source>
        <dbReference type="RuleBase" id="RU361185"/>
    </source>
</evidence>
<gene>
    <name evidence="6" type="ORF">H8730_00905</name>
</gene>
<dbReference type="InterPro" id="IPR013780">
    <property type="entry name" value="Glyco_hydro_b"/>
</dbReference>
<protein>
    <submittedName>
        <fullName evidence="6">DUF5110 domain-containing protein</fullName>
    </submittedName>
</protein>
<dbReference type="Pfam" id="PF17137">
    <property type="entry name" value="DUF5110"/>
    <property type="match status" value="1"/>
</dbReference>
<organism evidence="6 7">
    <name type="scientific">Bianquea renquensis</name>
    <dbReference type="NCBI Taxonomy" id="2763661"/>
    <lineage>
        <taxon>Bacteria</taxon>
        <taxon>Bacillati</taxon>
        <taxon>Bacillota</taxon>
        <taxon>Clostridia</taxon>
        <taxon>Eubacteriales</taxon>
        <taxon>Bianqueaceae</taxon>
        <taxon>Bianquea</taxon>
    </lineage>
</organism>
<dbReference type="PANTHER" id="PTHR43863">
    <property type="entry name" value="HYDROLASE, PUTATIVE (AFU_ORTHOLOGUE AFUA_1G03140)-RELATED"/>
    <property type="match status" value="1"/>
</dbReference>
<reference evidence="6" key="1">
    <citation type="submission" date="2020-08" db="EMBL/GenBank/DDBJ databases">
        <title>Genome public.</title>
        <authorList>
            <person name="Liu C."/>
            <person name="Sun Q."/>
        </authorList>
    </citation>
    <scope>NUCLEOTIDE SEQUENCE</scope>
    <source>
        <strain evidence="6">NSJ-32</strain>
    </source>
</reference>
<name>A0A926DN92_9FIRM</name>
<dbReference type="EMBL" id="JACRSQ010000001">
    <property type="protein sequence ID" value="MBC8542108.1"/>
    <property type="molecule type" value="Genomic_DNA"/>
</dbReference>
<dbReference type="CDD" id="cd14752">
    <property type="entry name" value="GH31_N"/>
    <property type="match status" value="1"/>
</dbReference>
<dbReference type="InterPro" id="IPR011013">
    <property type="entry name" value="Gal_mutarotase_sf_dom"/>
</dbReference>
<evidence type="ECO:0000256" key="1">
    <source>
        <dbReference type="ARBA" id="ARBA00007806"/>
    </source>
</evidence>
<dbReference type="Pfam" id="PF21365">
    <property type="entry name" value="Glyco_hydro_31_3rd"/>
    <property type="match status" value="1"/>
</dbReference>
<dbReference type="InterPro" id="IPR033403">
    <property type="entry name" value="DUF5110"/>
</dbReference>
<proteinExistence type="inferred from homology"/>
<feature type="domain" description="Glycosyl hydrolase family 31 C-terminal" evidence="5">
    <location>
        <begin position="601"/>
        <end position="700"/>
    </location>
</feature>
<comment type="similarity">
    <text evidence="1 2">Belongs to the glycosyl hydrolase 31 family.</text>
</comment>
<keyword evidence="7" id="KW-1185">Reference proteome</keyword>
<dbReference type="SUPFAM" id="SSF51011">
    <property type="entry name" value="Glycosyl hydrolase domain"/>
    <property type="match status" value="1"/>
</dbReference>
<feature type="domain" description="DUF5110" evidence="4">
    <location>
        <begin position="716"/>
        <end position="782"/>
    </location>
</feature>
<dbReference type="CDD" id="cd06591">
    <property type="entry name" value="GH31_xylosidase_XylS"/>
    <property type="match status" value="1"/>
</dbReference>
<dbReference type="Pfam" id="PF01055">
    <property type="entry name" value="Glyco_hydro_31_2nd"/>
    <property type="match status" value="1"/>
</dbReference>
<dbReference type="Gene3D" id="2.60.40.1760">
    <property type="entry name" value="glycosyl hydrolase (family 31)"/>
    <property type="match status" value="1"/>
</dbReference>
<accession>A0A926DN92</accession>
<dbReference type="GO" id="GO:0004553">
    <property type="term" value="F:hydrolase activity, hydrolyzing O-glycosyl compounds"/>
    <property type="evidence" value="ECO:0007669"/>
    <property type="project" value="InterPro"/>
</dbReference>
<sequence length="806" mass="92313">MYQLIQRQPELILQSPDTLLRLYPVHERAVRITMTGRDHFLPEPEHENLTPVVLNKTPFPDYVLREEGQTVTLKLKYCAVSVCLETGAIAYQDSTGMLLTQEPQRGGKHLVETRVLRNIFTGEGELVQRQSADGVKVTGGEYETVLDRMAYQAKVEFIFGEEGLYGFGSHEEGYGNLRGKSRQLYQQNMKACVPSFVSTKGYGFLFDCRSLMTFEDNAYGSYVWMDTVDELDYYFLAGPDYPSVLRTYRDLTGAAPMLPKWAFGYGQSKERYQTAAELIEIVEEYRRRKIPLSFIVQDWQTWEEGKWGQKSFDRSRYPDPAAMTRRLHELGAALMLSIWPNMNGMGENQQEMLEHGYMLGNRSTYNAFSKAARDLYWKQADEGIFQYGVDAWWCDCTEPFEADWSGTLRLEPHERLKRNVEAAKKYLDDGEWTAYSLCHSRGIYEGQRKTSEEKRVVNLTRSSFAGQHRYGALTWSGDIGANWETLARQIPEGLNFCASGEPFWSLDIGAFFVSPGNEWFRCGEYPHGCEDLGYRELYTRWLQFGTFLPMMRSHGADTPREIWRFGEPGTPFYDAIAKFIRLRMELLPYLYSQAAAVSMKGDTFLMPLGLAFPSDPASFDVTDQFMFGPSMMVCPVTRPMYYEAGSKPLEGVPKSRAVYLPAGSGWYDFWTGEFHYGGRSVEAEAPLERIPLYVKAGSILPLGPVLEYPGQAPHPELTLRVYPRKDGNFDLYDDEGDSYRYEKGMYSLTPVHWDDRRRTLTIGRREGCYPGMPQSQVFHIVLGKMEKTILVEHGEEIQISFDSLLG</sequence>